<sequence>MPSIRLAPSVGDSKAASLAEAKPLSAPSVKLAPSIGQSLLKGDLSAVKDKGGRQRPELAAYNALALELEAKGPRNPDELLAFGPMKIRRHLVEKIIRASRLTQVDPVLLMAIADKESSFATEIQAQTSSATGLFQFIERTWLGVVRDFGTAYGLDREARLVQSGPLAPAERTRILDLRRDAYLSAIFAAEMLKRDSLRIQRRIGRPLTGGEVYLVHFLGPDGAERLIDRVANAPTLAAAELLPKPAEANKTIFYTSAPDGGAKKLSVSEVKDKFETMISLRLDRYRNVHGVAAGDKNRRRGEQDATRRTRQ</sequence>
<dbReference type="AlphaFoldDB" id="A0A849IEJ3"/>
<evidence type="ECO:0000313" key="4">
    <source>
        <dbReference type="EMBL" id="NNM74645.1"/>
    </source>
</evidence>
<gene>
    <name evidence="4" type="ORF">HJG44_19990</name>
</gene>
<dbReference type="Proteomes" id="UP000564885">
    <property type="component" value="Unassembled WGS sequence"/>
</dbReference>
<feature type="domain" description="Transglycosylase SLT" evidence="3">
    <location>
        <begin position="95"/>
        <end position="141"/>
    </location>
</feature>
<dbReference type="SUPFAM" id="SSF53955">
    <property type="entry name" value="Lysozyme-like"/>
    <property type="match status" value="1"/>
</dbReference>
<protein>
    <submittedName>
        <fullName evidence="4">Transglycosylase SLT domain-containing protein</fullName>
    </submittedName>
</protein>
<evidence type="ECO:0000256" key="1">
    <source>
        <dbReference type="ARBA" id="ARBA00009387"/>
    </source>
</evidence>
<accession>A0A849IEJ3</accession>
<feature type="compositionally biased region" description="Basic and acidic residues" evidence="2">
    <location>
        <begin position="300"/>
        <end position="311"/>
    </location>
</feature>
<comment type="caution">
    <text evidence="4">The sequence shown here is derived from an EMBL/GenBank/DDBJ whole genome shotgun (WGS) entry which is preliminary data.</text>
</comment>
<feature type="region of interest" description="Disordered" evidence="2">
    <location>
        <begin position="291"/>
        <end position="311"/>
    </location>
</feature>
<evidence type="ECO:0000256" key="2">
    <source>
        <dbReference type="SAM" id="MobiDB-lite"/>
    </source>
</evidence>
<comment type="similarity">
    <text evidence="1">Belongs to the virb1 family.</text>
</comment>
<evidence type="ECO:0000259" key="3">
    <source>
        <dbReference type="Pfam" id="PF01464"/>
    </source>
</evidence>
<reference evidence="4 5" key="1">
    <citation type="submission" date="2020-04" db="EMBL/GenBank/DDBJ databases">
        <title>Enterovirga sp. isolate from soil.</title>
        <authorList>
            <person name="Chea S."/>
            <person name="Kim D.-U."/>
        </authorList>
    </citation>
    <scope>NUCLEOTIDE SEQUENCE [LARGE SCALE GENOMIC DNA]</scope>
    <source>
        <strain evidence="4 5">DB1703</strain>
    </source>
</reference>
<dbReference type="InterPro" id="IPR008258">
    <property type="entry name" value="Transglycosylase_SLT_dom_1"/>
</dbReference>
<organism evidence="4 5">
    <name type="scientific">Enterovirga aerilata</name>
    <dbReference type="NCBI Taxonomy" id="2730920"/>
    <lineage>
        <taxon>Bacteria</taxon>
        <taxon>Pseudomonadati</taxon>
        <taxon>Pseudomonadota</taxon>
        <taxon>Alphaproteobacteria</taxon>
        <taxon>Hyphomicrobiales</taxon>
        <taxon>Methylobacteriaceae</taxon>
        <taxon>Enterovirga</taxon>
    </lineage>
</organism>
<proteinExistence type="inferred from homology"/>
<dbReference type="InterPro" id="IPR023346">
    <property type="entry name" value="Lysozyme-like_dom_sf"/>
</dbReference>
<dbReference type="EMBL" id="JABEPP010000006">
    <property type="protein sequence ID" value="NNM74645.1"/>
    <property type="molecule type" value="Genomic_DNA"/>
</dbReference>
<name>A0A849IEJ3_9HYPH</name>
<dbReference type="Pfam" id="PF01464">
    <property type="entry name" value="SLT"/>
    <property type="match status" value="1"/>
</dbReference>
<evidence type="ECO:0000313" key="5">
    <source>
        <dbReference type="Proteomes" id="UP000564885"/>
    </source>
</evidence>
<dbReference type="Gene3D" id="1.10.530.10">
    <property type="match status" value="1"/>
</dbReference>
<keyword evidence="5" id="KW-1185">Reference proteome</keyword>